<dbReference type="Proteomes" id="UP000277580">
    <property type="component" value="Unassembled WGS sequence"/>
</dbReference>
<evidence type="ECO:0000313" key="3">
    <source>
        <dbReference type="Proteomes" id="UP000277580"/>
    </source>
</evidence>
<protein>
    <submittedName>
        <fullName evidence="2">Uncharacterized protein</fullName>
    </submittedName>
</protein>
<gene>
    <name evidence="2" type="ORF">P167DRAFT_152307</name>
</gene>
<name>A0A3N4KQ32_9PEZI</name>
<keyword evidence="3" id="KW-1185">Reference proteome</keyword>
<keyword evidence="1" id="KW-0472">Membrane</keyword>
<dbReference type="AlphaFoldDB" id="A0A3N4KQ32"/>
<accession>A0A3N4KQ32</accession>
<dbReference type="InParanoid" id="A0A3N4KQ32"/>
<organism evidence="2 3">
    <name type="scientific">Morchella conica CCBAS932</name>
    <dbReference type="NCBI Taxonomy" id="1392247"/>
    <lineage>
        <taxon>Eukaryota</taxon>
        <taxon>Fungi</taxon>
        <taxon>Dikarya</taxon>
        <taxon>Ascomycota</taxon>
        <taxon>Pezizomycotina</taxon>
        <taxon>Pezizomycetes</taxon>
        <taxon>Pezizales</taxon>
        <taxon>Morchellaceae</taxon>
        <taxon>Morchella</taxon>
    </lineage>
</organism>
<keyword evidence="1" id="KW-0812">Transmembrane</keyword>
<keyword evidence="1" id="KW-1133">Transmembrane helix</keyword>
<evidence type="ECO:0000256" key="1">
    <source>
        <dbReference type="SAM" id="Phobius"/>
    </source>
</evidence>
<proteinExistence type="predicted"/>
<dbReference type="EMBL" id="ML119127">
    <property type="protein sequence ID" value="RPB12703.1"/>
    <property type="molecule type" value="Genomic_DNA"/>
</dbReference>
<evidence type="ECO:0000313" key="2">
    <source>
        <dbReference type="EMBL" id="RPB12703.1"/>
    </source>
</evidence>
<feature type="transmembrane region" description="Helical" evidence="1">
    <location>
        <begin position="12"/>
        <end position="30"/>
    </location>
</feature>
<sequence>MEIIISADKEDHFPFFFFTFYLFFFLLFLSPSSPPLPNSPPLSFRMLYISTVWLHVGGGGRGSGINSWFEFQNIEIQSRAHSAVVAIWLTENGVMKSETAGGYSINVIQLYPPNSVLIIEISRRRSSQLSWLYILLLKAIVQRLSIERRYKPSEGE</sequence>
<reference evidence="2 3" key="1">
    <citation type="journal article" date="2018" name="Nat. Ecol. Evol.">
        <title>Pezizomycetes genomes reveal the molecular basis of ectomycorrhizal truffle lifestyle.</title>
        <authorList>
            <person name="Murat C."/>
            <person name="Payen T."/>
            <person name="Noel B."/>
            <person name="Kuo A."/>
            <person name="Morin E."/>
            <person name="Chen J."/>
            <person name="Kohler A."/>
            <person name="Krizsan K."/>
            <person name="Balestrini R."/>
            <person name="Da Silva C."/>
            <person name="Montanini B."/>
            <person name="Hainaut M."/>
            <person name="Levati E."/>
            <person name="Barry K.W."/>
            <person name="Belfiori B."/>
            <person name="Cichocki N."/>
            <person name="Clum A."/>
            <person name="Dockter R.B."/>
            <person name="Fauchery L."/>
            <person name="Guy J."/>
            <person name="Iotti M."/>
            <person name="Le Tacon F."/>
            <person name="Lindquist E.A."/>
            <person name="Lipzen A."/>
            <person name="Malagnac F."/>
            <person name="Mello A."/>
            <person name="Molinier V."/>
            <person name="Miyauchi S."/>
            <person name="Poulain J."/>
            <person name="Riccioni C."/>
            <person name="Rubini A."/>
            <person name="Sitrit Y."/>
            <person name="Splivallo R."/>
            <person name="Traeger S."/>
            <person name="Wang M."/>
            <person name="Zifcakova L."/>
            <person name="Wipf D."/>
            <person name="Zambonelli A."/>
            <person name="Paolocci F."/>
            <person name="Nowrousian M."/>
            <person name="Ottonello S."/>
            <person name="Baldrian P."/>
            <person name="Spatafora J.W."/>
            <person name="Henrissat B."/>
            <person name="Nagy L.G."/>
            <person name="Aury J.M."/>
            <person name="Wincker P."/>
            <person name="Grigoriev I.V."/>
            <person name="Bonfante P."/>
            <person name="Martin F.M."/>
        </authorList>
    </citation>
    <scope>NUCLEOTIDE SEQUENCE [LARGE SCALE GENOMIC DNA]</scope>
    <source>
        <strain evidence="2 3">CCBAS932</strain>
    </source>
</reference>